<feature type="domain" description="OmpR/PhoB-type" evidence="9">
    <location>
        <begin position="135"/>
        <end position="234"/>
    </location>
</feature>
<evidence type="ECO:0000313" key="10">
    <source>
        <dbReference type="EMBL" id="QEC50068.1"/>
    </source>
</evidence>
<proteinExistence type="predicted"/>
<evidence type="ECO:0000259" key="8">
    <source>
        <dbReference type="PROSITE" id="PS50110"/>
    </source>
</evidence>
<dbReference type="Pfam" id="PF00072">
    <property type="entry name" value="Response_reg"/>
    <property type="match status" value="1"/>
</dbReference>
<evidence type="ECO:0000256" key="7">
    <source>
        <dbReference type="PROSITE-ProRule" id="PRU01091"/>
    </source>
</evidence>
<feature type="domain" description="Response regulatory" evidence="8">
    <location>
        <begin position="10"/>
        <end position="125"/>
    </location>
</feature>
<feature type="DNA-binding region" description="OmpR/PhoB-type" evidence="7">
    <location>
        <begin position="135"/>
        <end position="234"/>
    </location>
</feature>
<name>A0A5B8UB69_9ACTN</name>
<sequence length="235" mass="26072">MPSGSGSALDILVVDDDAPLRDMLTRSFEREGHRITSVADGHAALEEAGRGAFDVILLDVALGPGPTGYDVARALRARRNVTPVIMLTALDSEADAVQGLEAGADDYVTKPFGLAELRSRIRAVLRRTRGHLLDDGLVEIGNVVLDQRQREVAVDGKPVRLTFAEFELLACLMARPGRLHNRQELLRAIWGDSAYRDPRAIDVHIRHLREKLEERPEDPKLILTVRGAGYRFRDR</sequence>
<dbReference type="AlphaFoldDB" id="A0A5B8UB69"/>
<feature type="modified residue" description="4-aspartylphosphate" evidence="6">
    <location>
        <position position="59"/>
    </location>
</feature>
<dbReference type="GO" id="GO:0006355">
    <property type="term" value="P:regulation of DNA-templated transcription"/>
    <property type="evidence" value="ECO:0007669"/>
    <property type="project" value="InterPro"/>
</dbReference>
<dbReference type="CDD" id="cd00383">
    <property type="entry name" value="trans_reg_C"/>
    <property type="match status" value="1"/>
</dbReference>
<evidence type="ECO:0000256" key="3">
    <source>
        <dbReference type="ARBA" id="ARBA00023015"/>
    </source>
</evidence>
<keyword evidence="11" id="KW-1185">Reference proteome</keyword>
<dbReference type="EMBL" id="CP042430">
    <property type="protein sequence ID" value="QEC50068.1"/>
    <property type="molecule type" value="Genomic_DNA"/>
</dbReference>
<dbReference type="PANTHER" id="PTHR48111">
    <property type="entry name" value="REGULATOR OF RPOS"/>
    <property type="match status" value="1"/>
</dbReference>
<evidence type="ECO:0000256" key="2">
    <source>
        <dbReference type="ARBA" id="ARBA00023012"/>
    </source>
</evidence>
<keyword evidence="5" id="KW-0804">Transcription</keyword>
<keyword evidence="2" id="KW-0902">Two-component regulatory system</keyword>
<dbReference type="PROSITE" id="PS51755">
    <property type="entry name" value="OMPR_PHOB"/>
    <property type="match status" value="1"/>
</dbReference>
<keyword evidence="3" id="KW-0805">Transcription regulation</keyword>
<reference evidence="10 11" key="1">
    <citation type="journal article" date="2018" name="J. Microbiol.">
        <title>Baekduia soli gen. nov., sp. nov., a novel bacterium isolated from the soil of Baekdu Mountain and proposal of a novel family name, Baekduiaceae fam. nov.</title>
        <authorList>
            <person name="An D.S."/>
            <person name="Siddiqi M.Z."/>
            <person name="Kim K.H."/>
            <person name="Yu H.S."/>
            <person name="Im W.T."/>
        </authorList>
    </citation>
    <scope>NUCLEOTIDE SEQUENCE [LARGE SCALE GENOMIC DNA]</scope>
    <source>
        <strain evidence="10 11">BR7-21</strain>
    </source>
</reference>
<dbReference type="GO" id="GO:0005829">
    <property type="term" value="C:cytosol"/>
    <property type="evidence" value="ECO:0007669"/>
    <property type="project" value="TreeGrafter"/>
</dbReference>
<evidence type="ECO:0000313" key="11">
    <source>
        <dbReference type="Proteomes" id="UP000321805"/>
    </source>
</evidence>
<evidence type="ECO:0000256" key="4">
    <source>
        <dbReference type="ARBA" id="ARBA00023125"/>
    </source>
</evidence>
<dbReference type="InterPro" id="IPR001789">
    <property type="entry name" value="Sig_transdc_resp-reg_receiver"/>
</dbReference>
<keyword evidence="4 7" id="KW-0238">DNA-binding</keyword>
<evidence type="ECO:0000256" key="5">
    <source>
        <dbReference type="ARBA" id="ARBA00023163"/>
    </source>
</evidence>
<dbReference type="InterPro" id="IPR011006">
    <property type="entry name" value="CheY-like_superfamily"/>
</dbReference>
<dbReference type="FunFam" id="1.10.10.10:FF:000018">
    <property type="entry name" value="DNA-binding response regulator ResD"/>
    <property type="match status" value="1"/>
</dbReference>
<protein>
    <submittedName>
        <fullName evidence="10">Response regulator transcription factor</fullName>
    </submittedName>
</protein>
<evidence type="ECO:0000256" key="1">
    <source>
        <dbReference type="ARBA" id="ARBA00022553"/>
    </source>
</evidence>
<organism evidence="10 11">
    <name type="scientific">Baekduia soli</name>
    <dbReference type="NCBI Taxonomy" id="496014"/>
    <lineage>
        <taxon>Bacteria</taxon>
        <taxon>Bacillati</taxon>
        <taxon>Actinomycetota</taxon>
        <taxon>Thermoleophilia</taxon>
        <taxon>Solirubrobacterales</taxon>
        <taxon>Baekduiaceae</taxon>
        <taxon>Baekduia</taxon>
    </lineage>
</organism>
<dbReference type="Gene3D" id="3.40.50.2300">
    <property type="match status" value="1"/>
</dbReference>
<dbReference type="GO" id="GO:0000156">
    <property type="term" value="F:phosphorelay response regulator activity"/>
    <property type="evidence" value="ECO:0007669"/>
    <property type="project" value="TreeGrafter"/>
</dbReference>
<dbReference type="PANTHER" id="PTHR48111:SF1">
    <property type="entry name" value="TWO-COMPONENT RESPONSE REGULATOR ORR33"/>
    <property type="match status" value="1"/>
</dbReference>
<gene>
    <name evidence="10" type="ORF">FSW04_22510</name>
</gene>
<dbReference type="SUPFAM" id="SSF52172">
    <property type="entry name" value="CheY-like"/>
    <property type="match status" value="1"/>
</dbReference>
<keyword evidence="1 6" id="KW-0597">Phosphoprotein</keyword>
<dbReference type="Gene3D" id="1.10.10.10">
    <property type="entry name" value="Winged helix-like DNA-binding domain superfamily/Winged helix DNA-binding domain"/>
    <property type="match status" value="1"/>
</dbReference>
<evidence type="ECO:0000259" key="9">
    <source>
        <dbReference type="PROSITE" id="PS51755"/>
    </source>
</evidence>
<dbReference type="KEGG" id="bsol:FSW04_22510"/>
<dbReference type="RefSeq" id="WP_146922431.1">
    <property type="nucleotide sequence ID" value="NZ_CP042430.1"/>
</dbReference>
<dbReference type="GO" id="GO:0032993">
    <property type="term" value="C:protein-DNA complex"/>
    <property type="evidence" value="ECO:0007669"/>
    <property type="project" value="TreeGrafter"/>
</dbReference>
<dbReference type="Proteomes" id="UP000321805">
    <property type="component" value="Chromosome"/>
</dbReference>
<evidence type="ECO:0000256" key="6">
    <source>
        <dbReference type="PROSITE-ProRule" id="PRU00169"/>
    </source>
</evidence>
<dbReference type="InterPro" id="IPR039420">
    <property type="entry name" value="WalR-like"/>
</dbReference>
<dbReference type="InterPro" id="IPR036388">
    <property type="entry name" value="WH-like_DNA-bd_sf"/>
</dbReference>
<dbReference type="SMART" id="SM00448">
    <property type="entry name" value="REC"/>
    <property type="match status" value="1"/>
</dbReference>
<dbReference type="PROSITE" id="PS50110">
    <property type="entry name" value="RESPONSE_REGULATORY"/>
    <property type="match status" value="1"/>
</dbReference>
<dbReference type="Pfam" id="PF00486">
    <property type="entry name" value="Trans_reg_C"/>
    <property type="match status" value="1"/>
</dbReference>
<accession>A0A5B8UB69</accession>
<dbReference type="InterPro" id="IPR001867">
    <property type="entry name" value="OmpR/PhoB-type_DNA-bd"/>
</dbReference>
<dbReference type="SMART" id="SM00862">
    <property type="entry name" value="Trans_reg_C"/>
    <property type="match status" value="1"/>
</dbReference>
<dbReference type="Gene3D" id="6.10.250.690">
    <property type="match status" value="1"/>
</dbReference>
<dbReference type="OrthoDB" id="3197131at2"/>
<dbReference type="GO" id="GO:0000976">
    <property type="term" value="F:transcription cis-regulatory region binding"/>
    <property type="evidence" value="ECO:0007669"/>
    <property type="project" value="TreeGrafter"/>
</dbReference>